<evidence type="ECO:0000313" key="18">
    <source>
        <dbReference type="Proteomes" id="UP000319663"/>
    </source>
</evidence>
<dbReference type="Gene3D" id="1.20.1250.20">
    <property type="entry name" value="MFS general substrate transporter like domains"/>
    <property type="match status" value="1"/>
</dbReference>
<evidence type="ECO:0000259" key="15">
    <source>
        <dbReference type="PROSITE" id="PS50850"/>
    </source>
</evidence>
<feature type="region of interest" description="Disordered" evidence="12">
    <location>
        <begin position="318"/>
        <end position="864"/>
    </location>
</feature>
<dbReference type="Pfam" id="PF07690">
    <property type="entry name" value="MFS_1"/>
    <property type="match status" value="1"/>
</dbReference>
<feature type="compositionally biased region" description="Polar residues" evidence="12">
    <location>
        <begin position="726"/>
        <end position="762"/>
    </location>
</feature>
<dbReference type="SUPFAM" id="SSF103657">
    <property type="entry name" value="BAR/IMD domain-like"/>
    <property type="match status" value="1"/>
</dbReference>
<evidence type="ECO:0000256" key="12">
    <source>
        <dbReference type="SAM" id="MobiDB-lite"/>
    </source>
</evidence>
<dbReference type="GO" id="GO:0005543">
    <property type="term" value="F:phospholipid binding"/>
    <property type="evidence" value="ECO:0007669"/>
    <property type="project" value="UniProtKB-ARBA"/>
</dbReference>
<keyword evidence="4 10" id="KW-0728">SH3 domain</keyword>
<feature type="transmembrane region" description="Helical" evidence="13">
    <location>
        <begin position="1320"/>
        <end position="1344"/>
    </location>
</feature>
<feature type="transmembrane region" description="Helical" evidence="13">
    <location>
        <begin position="1382"/>
        <end position="1402"/>
    </location>
</feature>
<evidence type="ECO:0000259" key="16">
    <source>
        <dbReference type="PROSITE" id="PS51741"/>
    </source>
</evidence>
<dbReference type="PANTHER" id="PTHR23501">
    <property type="entry name" value="MAJOR FACILITATOR SUPERFAMILY"/>
    <property type="match status" value="1"/>
</dbReference>
<feature type="compositionally biased region" description="Polar residues" evidence="12">
    <location>
        <begin position="496"/>
        <end position="526"/>
    </location>
</feature>
<evidence type="ECO:0000256" key="1">
    <source>
        <dbReference type="ARBA" id="ARBA00004141"/>
    </source>
</evidence>
<evidence type="ECO:0000256" key="8">
    <source>
        <dbReference type="ARBA" id="ARBA00022989"/>
    </source>
</evidence>
<name>A0A507QML4_MONPU</name>
<dbReference type="EMBL" id="VIFY01000223">
    <property type="protein sequence ID" value="TQB68364.1"/>
    <property type="molecule type" value="Genomic_DNA"/>
</dbReference>
<dbReference type="PRINTS" id="PR00452">
    <property type="entry name" value="SH3DOMAIN"/>
</dbReference>
<dbReference type="PROSITE" id="PS51741">
    <property type="entry name" value="F_BAR"/>
    <property type="match status" value="1"/>
</dbReference>
<dbReference type="CDD" id="cd17502">
    <property type="entry name" value="MFS_Azr1_MDR_like"/>
    <property type="match status" value="1"/>
</dbReference>
<feature type="compositionally biased region" description="Low complexity" evidence="12">
    <location>
        <begin position="768"/>
        <end position="779"/>
    </location>
</feature>
<feature type="transmembrane region" description="Helical" evidence="13">
    <location>
        <begin position="1094"/>
        <end position="1113"/>
    </location>
</feature>
<evidence type="ECO:0000256" key="6">
    <source>
        <dbReference type="ARBA" id="ARBA00022553"/>
    </source>
</evidence>
<dbReference type="InterPro" id="IPR027267">
    <property type="entry name" value="AH/BAR_dom_sf"/>
</dbReference>
<keyword evidence="11" id="KW-0175">Coiled coil</keyword>
<protein>
    <submittedName>
        <fullName evidence="17">Proline-serine-threonine phosphatase interacting protein</fullName>
    </submittedName>
</protein>
<dbReference type="GO" id="GO:1903475">
    <property type="term" value="P:mitotic actomyosin contractile ring assembly"/>
    <property type="evidence" value="ECO:0007669"/>
    <property type="project" value="UniProtKB-ARBA"/>
</dbReference>
<dbReference type="CDD" id="cd07651">
    <property type="entry name" value="F-BAR_PombeCdc15_like"/>
    <property type="match status" value="1"/>
</dbReference>
<dbReference type="GO" id="GO:0106006">
    <property type="term" value="F:cytoskeletal protein-membrane anchor activity"/>
    <property type="evidence" value="ECO:0007669"/>
    <property type="project" value="UniProtKB-ARBA"/>
</dbReference>
<feature type="compositionally biased region" description="Polar residues" evidence="12">
    <location>
        <begin position="788"/>
        <end position="814"/>
    </location>
</feature>
<dbReference type="Pfam" id="PF00018">
    <property type="entry name" value="SH3_1"/>
    <property type="match status" value="1"/>
</dbReference>
<feature type="transmembrane region" description="Helical" evidence="13">
    <location>
        <begin position="1216"/>
        <end position="1236"/>
    </location>
</feature>
<dbReference type="PANTHER" id="PTHR23501:SF102">
    <property type="entry name" value="DRUG TRANSPORTER, PUTATIVE (AFU_ORTHOLOGUE AFUA_3G08530)-RELATED"/>
    <property type="match status" value="1"/>
</dbReference>
<dbReference type="PRINTS" id="PR01036">
    <property type="entry name" value="TCRTETB"/>
</dbReference>
<evidence type="ECO:0000259" key="14">
    <source>
        <dbReference type="PROSITE" id="PS50002"/>
    </source>
</evidence>
<dbReference type="InterPro" id="IPR020846">
    <property type="entry name" value="MFS_dom"/>
</dbReference>
<feature type="compositionally biased region" description="Polar residues" evidence="12">
    <location>
        <begin position="347"/>
        <end position="360"/>
    </location>
</feature>
<dbReference type="Gene3D" id="2.30.30.40">
    <property type="entry name" value="SH3 Domains"/>
    <property type="match status" value="1"/>
</dbReference>
<comment type="caution">
    <text evidence="17">The sequence shown here is derived from an EMBL/GenBank/DDBJ whole genome shotgun (WGS) entry which is preliminary data.</text>
</comment>
<keyword evidence="5" id="KW-0963">Cytoplasm</keyword>
<feature type="domain" description="SH3" evidence="14">
    <location>
        <begin position="931"/>
        <end position="993"/>
    </location>
</feature>
<dbReference type="InterPro" id="IPR001452">
    <property type="entry name" value="SH3_domain"/>
</dbReference>
<feature type="compositionally biased region" description="Polar residues" evidence="12">
    <location>
        <begin position="848"/>
        <end position="860"/>
    </location>
</feature>
<feature type="domain" description="Major facilitator superfamily (MFS) profile" evidence="15">
    <location>
        <begin position="1029"/>
        <end position="1518"/>
    </location>
</feature>
<comment type="similarity">
    <text evidence="3">Belongs to the major facilitator superfamily. TCR/Tet family.</text>
</comment>
<feature type="region of interest" description="Disordered" evidence="12">
    <location>
        <begin position="278"/>
        <end position="305"/>
    </location>
</feature>
<sequence>MPGTVAEGPGASLSFANNFWGKDDAGVIPMLERMHNSKVTCDELKSFYSTAIEDEYSRKLLALCRKPFGSCESGSLRASLDVVRGETESMAKAHAAIASQMKRELEEPLVAFAGGLKERRKIVQGGIERLLKTKIQQTQAVNKTRDRYEQDCLRIKGYLAQGHMVMGQEERKNKAKLEKTQIQLASNSHEYETAVKILEETTGRWNREWKAACDKFQDLEEERLDFTKSSLWTYANISSTVCVSDDASCEKIRLSLEDCEVEKDIAYFIKERGTGSDIPDPPKFIDFTRGDVTDSSSEISEEDGPFSAAQFQRAINSGLRSSSPQPSTYESHHDPQSELAARMGHGSPSTAPSSREATVTPQKPAKQPLPPPSYENEIRTAPHPSVSGRENVATSQKQSKQPPLDVHGAAQHTQSQPPDQAAEVGMVSRSAAPVKEAPIAAPKTTTRQPPPLDLRRGGQLPPNYDPSQHGEIAAIPHNAYPADGMTMFCRTGPPSERSSATSAYRPSSRDSQSACSNRTSLSSQEPVSARHSPTKTTNVAPQPDAGTEKQVQKRRSAFFSNSPFRRKSRHEKDRQPATSRAPSRNTWDSSSKQTTPIKAPRPRRPTVNDDAASGTVEPADPRANFQLNVGNNVFDVASPDAETTKKASQSTKSANDELDPIARALADLKGAGKQSSTRVSADRYHGIATPVPPPVASSTAAATPPPAYNDSSIKRLDAPQPAFTAAQMQKTTQKYIGQAQSMFRSANDGSTSRLATRNNGPTQEVPRSRSPIPRRSASPQVAPRSETRMSQYSGAASPTQGSYQSNSVRSRYSQPPSPAIAPQRTSDVAYSSHDYSRRNSPKVASRAVSPQPQFRQQARPSSAGGMELQLSNQVDMYGGSFDGYAARGRQSSGRPMSSYYGADGVAQGTRARSRTLAVADPGRQYSRDGRPILHFARAMYSYTAAIPEELGFSKGDTLAVIRLQDDGWWEAEVVGVRGRPGLVPSNYLQVIEHSREADAPELSHLAESSPINPPVAISSTCSGASVFLTITSLCFSCTLSALDLTIVTTAVPTIVSSFQSVAGYIWIGSAYILTYTAVTPIWGSVANIWGRKPTILISLEIFLAGSLLCALAPRMEALIAGRAIQGLGGSGMGIMANIIISDMFSLRERGLYLAIVSIVWAVGSAAGPVLGGVFTTPGDGVSGSTAIPVGAIVFIVLLFCLEVPTTNTPVLAGLKAIDWVGSALVVGGALILLLGLEFGNVVVPWSSATVLCLTIFGIAAIAIFLVSEWKFARNPIIPLRLFSKPSSAAAYSVFACNAYVFIGVAYYLPLYTQSVLNANALISGVYLLPLIVSCSLAAAFAGIFMQQTGKYLPVMYAAQVVLTLGIGLFIDLDLEENLTKLFIFEILLGIGVGMNIEAPIIAAQAATTVRDTAVVTATMGFLRSIATSISIVVGGVIFQNEMDARNSSLVAQIGQRLANRFTGDNSMVNVNLIGTMPTSKQIFVRQAYFESLRKVWIMYVAFAGMALILNIFVRSHRLRKEREGVVLGVDREKVDSSQIENRPDSEAIRLAEINDHPPQV</sequence>
<dbReference type="InterPro" id="IPR011701">
    <property type="entry name" value="MFS"/>
</dbReference>
<dbReference type="SMART" id="SM00055">
    <property type="entry name" value="FCH"/>
    <property type="match status" value="1"/>
</dbReference>
<dbReference type="GO" id="GO:0120104">
    <property type="term" value="C:mitotic actomyosin contractile ring, proximal layer"/>
    <property type="evidence" value="ECO:0007669"/>
    <property type="project" value="UniProtKB-ARBA"/>
</dbReference>
<dbReference type="GO" id="GO:0009898">
    <property type="term" value="C:cytoplasmic side of plasma membrane"/>
    <property type="evidence" value="ECO:0007669"/>
    <property type="project" value="UniProtKB-ARBA"/>
</dbReference>
<feature type="compositionally biased region" description="Polar residues" evidence="12">
    <location>
        <begin position="576"/>
        <end position="596"/>
    </location>
</feature>
<keyword evidence="8 13" id="KW-1133">Transmembrane helix</keyword>
<dbReference type="SMART" id="SM00326">
    <property type="entry name" value="SH3"/>
    <property type="match status" value="1"/>
</dbReference>
<dbReference type="PROSITE" id="PS50850">
    <property type="entry name" value="MFS"/>
    <property type="match status" value="1"/>
</dbReference>
<feature type="transmembrane region" description="Helical" evidence="13">
    <location>
        <begin position="1186"/>
        <end position="1204"/>
    </location>
</feature>
<dbReference type="Gene3D" id="1.20.1270.60">
    <property type="entry name" value="Arfaptin homology (AH) domain/BAR domain"/>
    <property type="match status" value="1"/>
</dbReference>
<evidence type="ECO:0000256" key="11">
    <source>
        <dbReference type="PROSITE-ProRule" id="PRU01077"/>
    </source>
</evidence>
<dbReference type="InterPro" id="IPR036259">
    <property type="entry name" value="MFS_trans_sf"/>
</dbReference>
<feature type="transmembrane region" description="Helical" evidence="13">
    <location>
        <begin position="1151"/>
        <end position="1174"/>
    </location>
</feature>
<evidence type="ECO:0000256" key="4">
    <source>
        <dbReference type="ARBA" id="ARBA00022443"/>
    </source>
</evidence>
<dbReference type="SUPFAM" id="SSF50044">
    <property type="entry name" value="SH3-domain"/>
    <property type="match status" value="1"/>
</dbReference>
<dbReference type="Gene3D" id="1.20.1720.10">
    <property type="entry name" value="Multidrug resistance protein D"/>
    <property type="match status" value="1"/>
</dbReference>
<feature type="transmembrane region" description="Helical" evidence="13">
    <location>
        <begin position="1496"/>
        <end position="1513"/>
    </location>
</feature>
<proteinExistence type="inferred from homology"/>
<feature type="transmembrane region" description="Helical" evidence="13">
    <location>
        <begin position="1061"/>
        <end position="1082"/>
    </location>
</feature>
<evidence type="ECO:0000256" key="13">
    <source>
        <dbReference type="SAM" id="Phobius"/>
    </source>
</evidence>
<accession>A0A507QML4</accession>
<feature type="compositionally biased region" description="Polar residues" evidence="12">
    <location>
        <begin position="318"/>
        <end position="329"/>
    </location>
</feature>
<comment type="subcellular location">
    <subcellularLocation>
        <location evidence="2">Cytoplasm</location>
    </subcellularLocation>
    <subcellularLocation>
        <location evidence="1">Membrane</location>
        <topology evidence="1">Multi-pass membrane protein</topology>
    </subcellularLocation>
</comment>
<dbReference type="FunFam" id="2.30.30.40:FF:000164">
    <property type="entry name" value="Cell division control protein"/>
    <property type="match status" value="1"/>
</dbReference>
<feature type="transmembrane region" description="Helical" evidence="13">
    <location>
        <begin position="1242"/>
        <end position="1267"/>
    </location>
</feature>
<reference evidence="17 18" key="1">
    <citation type="submission" date="2019-06" db="EMBL/GenBank/DDBJ databases">
        <title>Wine fermentation using esterase from Monascus purpureus.</title>
        <authorList>
            <person name="Geng C."/>
            <person name="Zhang Y."/>
        </authorList>
    </citation>
    <scope>NUCLEOTIDE SEQUENCE [LARGE SCALE GENOMIC DNA]</scope>
    <source>
        <strain evidence="17">HQ1</strain>
    </source>
</reference>
<dbReference type="Proteomes" id="UP000319663">
    <property type="component" value="Unassembled WGS sequence"/>
</dbReference>
<keyword evidence="9 13" id="KW-0472">Membrane</keyword>
<dbReference type="PROSITE" id="PS50002">
    <property type="entry name" value="SH3"/>
    <property type="match status" value="1"/>
</dbReference>
<evidence type="ECO:0000256" key="7">
    <source>
        <dbReference type="ARBA" id="ARBA00022692"/>
    </source>
</evidence>
<organism evidence="17 18">
    <name type="scientific">Monascus purpureus</name>
    <name type="common">Red mold</name>
    <name type="synonym">Monascus anka</name>
    <dbReference type="NCBI Taxonomy" id="5098"/>
    <lineage>
        <taxon>Eukaryota</taxon>
        <taxon>Fungi</taxon>
        <taxon>Dikarya</taxon>
        <taxon>Ascomycota</taxon>
        <taxon>Pezizomycotina</taxon>
        <taxon>Eurotiomycetes</taxon>
        <taxon>Eurotiomycetidae</taxon>
        <taxon>Eurotiales</taxon>
        <taxon>Aspergillaceae</taxon>
        <taxon>Monascus</taxon>
    </lineage>
</organism>
<dbReference type="InterPro" id="IPR001060">
    <property type="entry name" value="FCH_dom"/>
</dbReference>
<dbReference type="SUPFAM" id="SSF103473">
    <property type="entry name" value="MFS general substrate transporter"/>
    <property type="match status" value="1"/>
</dbReference>
<feature type="transmembrane region" description="Helical" evidence="13">
    <location>
        <begin position="1288"/>
        <end position="1308"/>
    </location>
</feature>
<gene>
    <name evidence="17" type="primary">PSTPIP1</name>
    <name evidence="17" type="ORF">MPDQ_003555</name>
</gene>
<evidence type="ECO:0000256" key="9">
    <source>
        <dbReference type="ARBA" id="ARBA00023136"/>
    </source>
</evidence>
<dbReference type="GO" id="GO:0022857">
    <property type="term" value="F:transmembrane transporter activity"/>
    <property type="evidence" value="ECO:0007669"/>
    <property type="project" value="InterPro"/>
</dbReference>
<feature type="transmembrane region" description="Helical" evidence="13">
    <location>
        <begin position="1351"/>
        <end position="1370"/>
    </location>
</feature>
<keyword evidence="6" id="KW-0597">Phosphoprotein</keyword>
<evidence type="ECO:0000256" key="3">
    <source>
        <dbReference type="ARBA" id="ARBA00007520"/>
    </source>
</evidence>
<feature type="transmembrane region" description="Helical" evidence="13">
    <location>
        <begin position="1414"/>
        <end position="1438"/>
    </location>
</feature>
<feature type="domain" description="F-BAR" evidence="16">
    <location>
        <begin position="13"/>
        <end position="264"/>
    </location>
</feature>
<feature type="transmembrane region" description="Helical" evidence="13">
    <location>
        <begin position="1119"/>
        <end position="1139"/>
    </location>
</feature>
<keyword evidence="18" id="KW-1185">Reference proteome</keyword>
<evidence type="ECO:0000256" key="10">
    <source>
        <dbReference type="PROSITE-ProRule" id="PRU00192"/>
    </source>
</evidence>
<feature type="compositionally biased region" description="Polar residues" evidence="12">
    <location>
        <begin position="392"/>
        <end position="401"/>
    </location>
</feature>
<dbReference type="InterPro" id="IPR031160">
    <property type="entry name" value="F_BAR_dom"/>
</dbReference>
<dbReference type="InterPro" id="IPR036028">
    <property type="entry name" value="SH3-like_dom_sf"/>
</dbReference>
<keyword evidence="7 13" id="KW-0812">Transmembrane</keyword>
<evidence type="ECO:0000313" key="17">
    <source>
        <dbReference type="EMBL" id="TQB68364.1"/>
    </source>
</evidence>
<dbReference type="STRING" id="5098.A0A507QML4"/>
<evidence type="ECO:0000256" key="2">
    <source>
        <dbReference type="ARBA" id="ARBA00004496"/>
    </source>
</evidence>
<dbReference type="FunFam" id="1.20.1270.60:FF:000045">
    <property type="entry name" value="Cell division control protein"/>
    <property type="match status" value="1"/>
</dbReference>
<evidence type="ECO:0000256" key="5">
    <source>
        <dbReference type="ARBA" id="ARBA00022490"/>
    </source>
</evidence>
<dbReference type="CDD" id="cd00174">
    <property type="entry name" value="SH3"/>
    <property type="match status" value="1"/>
</dbReference>
<dbReference type="Pfam" id="PF00611">
    <property type="entry name" value="FCH"/>
    <property type="match status" value="1"/>
</dbReference>